<name>A0ABQ0KKC7_MYCNV</name>
<accession>A0ABQ0KKC7</accession>
<feature type="region of interest" description="Disordered" evidence="1">
    <location>
        <begin position="1"/>
        <end position="67"/>
    </location>
</feature>
<reference evidence="2 3" key="1">
    <citation type="journal article" date="2016" name="Genome Announc.">
        <title>Draft Genome Sequences of Five Rapidly Growing Mycobacterium Species, M. thermoresistibile, M. fortuitum subsp. acetamidolyticum, M. canariasense, M. brisbanense, and M. novocastrense.</title>
        <authorList>
            <person name="Katahira K."/>
            <person name="Ogura Y."/>
            <person name="Gotoh Y."/>
            <person name="Hayashi T."/>
        </authorList>
    </citation>
    <scope>NUCLEOTIDE SEQUENCE [LARGE SCALE GENOMIC DNA]</scope>
    <source>
        <strain evidence="2 3">JCM18114</strain>
    </source>
</reference>
<evidence type="ECO:0000256" key="1">
    <source>
        <dbReference type="SAM" id="MobiDB-lite"/>
    </source>
</evidence>
<sequence>MSPACHEPMIRSPEPVISHTVPSGSTRPKRCGSLAGGATTVGAGRPGRGTGPGRGGPGRGAGFGEEDWPPGWLVVMSVILVPSAAYRVPAAQRGA</sequence>
<organism evidence="2 3">
    <name type="scientific">Mycolicibacterium novocastrense</name>
    <name type="common">Mycobacterium novocastrense</name>
    <dbReference type="NCBI Taxonomy" id="59813"/>
    <lineage>
        <taxon>Bacteria</taxon>
        <taxon>Bacillati</taxon>
        <taxon>Actinomycetota</taxon>
        <taxon>Actinomycetes</taxon>
        <taxon>Mycobacteriales</taxon>
        <taxon>Mycobacteriaceae</taxon>
        <taxon>Mycolicibacterium</taxon>
    </lineage>
</organism>
<evidence type="ECO:0000313" key="3">
    <source>
        <dbReference type="Proteomes" id="UP000069773"/>
    </source>
</evidence>
<comment type="caution">
    <text evidence="2">The sequence shown here is derived from an EMBL/GenBank/DDBJ whole genome shotgun (WGS) entry which is preliminary data.</text>
</comment>
<gene>
    <name evidence="2" type="ORF">RMCN_2962</name>
</gene>
<feature type="compositionally biased region" description="Gly residues" evidence="1">
    <location>
        <begin position="44"/>
        <end position="63"/>
    </location>
</feature>
<protein>
    <submittedName>
        <fullName evidence="2">Alpha-amylase-pullulanase</fullName>
    </submittedName>
</protein>
<dbReference type="Proteomes" id="UP000069773">
    <property type="component" value="Unassembled WGS sequence"/>
</dbReference>
<dbReference type="EMBL" id="BCTA01000036">
    <property type="protein sequence ID" value="GAT09829.1"/>
    <property type="molecule type" value="Genomic_DNA"/>
</dbReference>
<evidence type="ECO:0000313" key="2">
    <source>
        <dbReference type="EMBL" id="GAT09829.1"/>
    </source>
</evidence>
<proteinExistence type="predicted"/>
<keyword evidence="3" id="KW-1185">Reference proteome</keyword>